<comment type="similarity">
    <text evidence="13">Belongs to the carbohydrate kinase PfkB family. Ribokinase subfamily.</text>
</comment>
<evidence type="ECO:0000313" key="15">
    <source>
        <dbReference type="EMBL" id="RIJ49390.1"/>
    </source>
</evidence>
<dbReference type="GO" id="GO:0046872">
    <property type="term" value="F:metal ion binding"/>
    <property type="evidence" value="ECO:0007669"/>
    <property type="project" value="UniProtKB-KW"/>
</dbReference>
<dbReference type="SUPFAM" id="SSF53613">
    <property type="entry name" value="Ribokinase-like"/>
    <property type="match status" value="1"/>
</dbReference>
<comment type="catalytic activity">
    <reaction evidence="13">
        <text>D-ribose + ATP = D-ribose 5-phosphate + ADP + H(+)</text>
        <dbReference type="Rhea" id="RHEA:13697"/>
        <dbReference type="ChEBI" id="CHEBI:15378"/>
        <dbReference type="ChEBI" id="CHEBI:30616"/>
        <dbReference type="ChEBI" id="CHEBI:47013"/>
        <dbReference type="ChEBI" id="CHEBI:78346"/>
        <dbReference type="ChEBI" id="CHEBI:456216"/>
        <dbReference type="EC" id="2.7.1.15"/>
    </reaction>
</comment>
<feature type="binding site" evidence="13">
    <location>
        <position position="185"/>
    </location>
    <ligand>
        <name>ATP</name>
        <dbReference type="ChEBI" id="CHEBI:30616"/>
    </ligand>
</feature>
<comment type="caution">
    <text evidence="13">Lacks conserved residue(s) required for the propagation of feature annotation.</text>
</comment>
<keyword evidence="7 13" id="KW-0547">Nucleotide-binding</keyword>
<dbReference type="OrthoDB" id="9775849at2"/>
<dbReference type="GO" id="GO:0019303">
    <property type="term" value="P:D-ribose catabolic process"/>
    <property type="evidence" value="ECO:0007669"/>
    <property type="project" value="UniProtKB-UniRule"/>
</dbReference>
<dbReference type="PANTHER" id="PTHR10584:SF166">
    <property type="entry name" value="RIBOKINASE"/>
    <property type="match status" value="1"/>
</dbReference>
<evidence type="ECO:0000256" key="6">
    <source>
        <dbReference type="ARBA" id="ARBA00022723"/>
    </source>
</evidence>
<dbReference type="InterPro" id="IPR002173">
    <property type="entry name" value="Carboh/pur_kinase_PfkB_CS"/>
</dbReference>
<evidence type="ECO:0000256" key="13">
    <source>
        <dbReference type="HAMAP-Rule" id="MF_01987"/>
    </source>
</evidence>
<keyword evidence="8 13" id="KW-0418">Kinase</keyword>
<dbReference type="GO" id="GO:0004747">
    <property type="term" value="F:ribokinase activity"/>
    <property type="evidence" value="ECO:0007669"/>
    <property type="project" value="UniProtKB-UniRule"/>
</dbReference>
<dbReference type="NCBIfam" id="TIGR02152">
    <property type="entry name" value="D_ribokin_bact"/>
    <property type="match status" value="1"/>
</dbReference>
<feature type="binding site" evidence="13">
    <location>
        <position position="286"/>
    </location>
    <ligand>
        <name>K(+)</name>
        <dbReference type="ChEBI" id="CHEBI:29103"/>
    </ligand>
</feature>
<dbReference type="GO" id="GO:0005524">
    <property type="term" value="F:ATP binding"/>
    <property type="evidence" value="ECO:0007669"/>
    <property type="project" value="UniProtKB-UniRule"/>
</dbReference>
<dbReference type="Pfam" id="PF00294">
    <property type="entry name" value="PfkB"/>
    <property type="match status" value="1"/>
</dbReference>
<protein>
    <recommendedName>
        <fullName evidence="3 13">Ribokinase</fullName>
        <shortName evidence="13">RK</shortName>
        <ecNumber evidence="2 13">2.7.1.15</ecNumber>
    </recommendedName>
</protein>
<feature type="binding site" evidence="13">
    <location>
        <begin position="40"/>
        <end position="44"/>
    </location>
    <ligand>
        <name>substrate</name>
    </ligand>
</feature>
<comment type="similarity">
    <text evidence="1">Belongs to the carbohydrate kinase pfkB family.</text>
</comment>
<feature type="binding site" evidence="13">
    <location>
        <position position="141"/>
    </location>
    <ligand>
        <name>substrate</name>
    </ligand>
</feature>
<dbReference type="HAMAP" id="MF_01987">
    <property type="entry name" value="Ribokinase"/>
    <property type="match status" value="1"/>
</dbReference>
<evidence type="ECO:0000256" key="1">
    <source>
        <dbReference type="ARBA" id="ARBA00005380"/>
    </source>
</evidence>
<dbReference type="PRINTS" id="PR00990">
    <property type="entry name" value="RIBOKINASE"/>
</dbReference>
<feature type="binding site" evidence="13">
    <location>
        <position position="292"/>
    </location>
    <ligand>
        <name>K(+)</name>
        <dbReference type="ChEBI" id="CHEBI:29103"/>
    </ligand>
</feature>
<feature type="domain" description="Carbohydrate kinase PfkB" evidence="14">
    <location>
        <begin position="3"/>
        <end position="294"/>
    </location>
</feature>
<evidence type="ECO:0000256" key="12">
    <source>
        <dbReference type="ARBA" id="ARBA00023277"/>
    </source>
</evidence>
<dbReference type="GO" id="GO:0005829">
    <property type="term" value="C:cytosol"/>
    <property type="evidence" value="ECO:0007669"/>
    <property type="project" value="TreeGrafter"/>
</dbReference>
<accession>A0A399SZ10</accession>
<reference evidence="15 16" key="1">
    <citation type="submission" date="2018-08" db="EMBL/GenBank/DDBJ databases">
        <title>Pallidiluteibacterium maritimus gen. nov., sp. nov., isolated from coastal sediment.</title>
        <authorList>
            <person name="Zhou L.Y."/>
        </authorList>
    </citation>
    <scope>NUCLEOTIDE SEQUENCE [LARGE SCALE GENOMIC DNA]</scope>
    <source>
        <strain evidence="15 16">XSD2</strain>
    </source>
</reference>
<keyword evidence="4 13" id="KW-0963">Cytoplasm</keyword>
<feature type="binding site" evidence="13">
    <location>
        <begin position="12"/>
        <end position="14"/>
    </location>
    <ligand>
        <name>substrate</name>
    </ligand>
</feature>
<evidence type="ECO:0000256" key="4">
    <source>
        <dbReference type="ARBA" id="ARBA00022490"/>
    </source>
</evidence>
<comment type="subunit">
    <text evidence="13">Homodimer.</text>
</comment>
<feature type="binding site" evidence="13">
    <location>
        <begin position="221"/>
        <end position="226"/>
    </location>
    <ligand>
        <name>ATP</name>
        <dbReference type="ChEBI" id="CHEBI:30616"/>
    </ligand>
</feature>
<keyword evidence="9 13" id="KW-0067">ATP-binding</keyword>
<dbReference type="NCBIfam" id="NF008353">
    <property type="entry name" value="PRK11142.1"/>
    <property type="match status" value="1"/>
</dbReference>
<dbReference type="InterPro" id="IPR011611">
    <property type="entry name" value="PfkB_dom"/>
</dbReference>
<evidence type="ECO:0000256" key="2">
    <source>
        <dbReference type="ARBA" id="ARBA00012035"/>
    </source>
</evidence>
<comment type="caution">
    <text evidence="15">The sequence shown here is derived from an EMBL/GenBank/DDBJ whole genome shotgun (WGS) entry which is preliminary data.</text>
</comment>
<evidence type="ECO:0000256" key="8">
    <source>
        <dbReference type="ARBA" id="ARBA00022777"/>
    </source>
</evidence>
<dbReference type="Proteomes" id="UP000265926">
    <property type="component" value="Unassembled WGS sequence"/>
</dbReference>
<dbReference type="PANTHER" id="PTHR10584">
    <property type="entry name" value="SUGAR KINASE"/>
    <property type="match status" value="1"/>
</dbReference>
<dbReference type="RefSeq" id="WP_119437277.1">
    <property type="nucleotide sequence ID" value="NZ_QWGR01000003.1"/>
</dbReference>
<gene>
    <name evidence="13 15" type="primary">rbsK</name>
    <name evidence="15" type="ORF">D1614_07565</name>
</gene>
<comment type="function">
    <text evidence="13">Catalyzes the phosphorylation of ribose at O-5 in a reaction requiring ATP and magnesium. The resulting D-ribose-5-phosphate can then be used either for sythesis of nucleotides, histidine, and tryptophan, or as a component of the pentose phosphate pathway.</text>
</comment>
<keyword evidence="6 13" id="KW-0479">Metal-binding</keyword>
<name>A0A399SZ10_9BACT</name>
<dbReference type="InterPro" id="IPR029056">
    <property type="entry name" value="Ribokinase-like"/>
</dbReference>
<comment type="subcellular location">
    <subcellularLocation>
        <location evidence="13">Cytoplasm</location>
    </subcellularLocation>
</comment>
<sequence length="301" mass="31148">MNNKIVVVGSSNTDMVVRTSNFPMPGETIIGGEFLMNPGGKGANQAVAARRLGGDVVFVGKTGNDIFGKQAVKLLAAEGINIDKVLVDDTSPSGVALITVDSKGENSIVVAPGANGTLVPEDLQDIEEILKESAMVVLQLEIPLETVAYVAGLAIGLQKNVILNPAPAQALPDSLLKGLYLITPNETEAGQLTGIEVKDIESAQKAAELLVEKGVQNVIITMGSAGAYVFSPEYTGLVEAPKVKAVDTTAAGDTFNGALAVFLSEGKRMEEAARLACVAASVSVTRNGAQASVPFRSELEG</sequence>
<evidence type="ECO:0000256" key="11">
    <source>
        <dbReference type="ARBA" id="ARBA00022958"/>
    </source>
</evidence>
<dbReference type="UniPathway" id="UPA00916">
    <property type="reaction ID" value="UER00889"/>
</dbReference>
<proteinExistence type="inferred from homology"/>
<dbReference type="Gene3D" id="3.40.1190.20">
    <property type="match status" value="1"/>
</dbReference>
<dbReference type="InterPro" id="IPR002139">
    <property type="entry name" value="Ribo/fructo_kinase"/>
</dbReference>
<evidence type="ECO:0000256" key="5">
    <source>
        <dbReference type="ARBA" id="ARBA00022679"/>
    </source>
</evidence>
<feature type="binding site" evidence="13">
    <location>
        <position position="288"/>
    </location>
    <ligand>
        <name>K(+)</name>
        <dbReference type="ChEBI" id="CHEBI:29103"/>
    </ligand>
</feature>
<feature type="binding site" evidence="13">
    <location>
        <position position="247"/>
    </location>
    <ligand>
        <name>K(+)</name>
        <dbReference type="ChEBI" id="CHEBI:29103"/>
    </ligand>
</feature>
<comment type="activity regulation">
    <text evidence="13">Activated by a monovalent cation that binds near, but not in, the active site. The most likely occupant of the site in vivo is potassium. Ion binding induces a conformational change that may alter substrate affinity.</text>
</comment>
<comment type="pathway">
    <text evidence="13">Carbohydrate metabolism; D-ribose degradation; D-ribose 5-phosphate from beta-D-ribopyranose: step 2/2.</text>
</comment>
<keyword evidence="11 13" id="KW-0630">Potassium</keyword>
<organism evidence="15 16">
    <name type="scientific">Maribellus luteus</name>
    <dbReference type="NCBI Taxonomy" id="2305463"/>
    <lineage>
        <taxon>Bacteria</taxon>
        <taxon>Pseudomonadati</taxon>
        <taxon>Bacteroidota</taxon>
        <taxon>Bacteroidia</taxon>
        <taxon>Marinilabiliales</taxon>
        <taxon>Prolixibacteraceae</taxon>
        <taxon>Maribellus</taxon>
    </lineage>
</organism>
<dbReference type="EMBL" id="QWGR01000003">
    <property type="protein sequence ID" value="RIJ49390.1"/>
    <property type="molecule type" value="Genomic_DNA"/>
</dbReference>
<feature type="binding site" evidence="13">
    <location>
        <position position="249"/>
    </location>
    <ligand>
        <name>K(+)</name>
        <dbReference type="ChEBI" id="CHEBI:29103"/>
    </ligand>
</feature>
<dbReference type="FunFam" id="3.40.1190.20:FF:000012">
    <property type="entry name" value="Ribokinase"/>
    <property type="match status" value="1"/>
</dbReference>
<evidence type="ECO:0000313" key="16">
    <source>
        <dbReference type="Proteomes" id="UP000265926"/>
    </source>
</evidence>
<evidence type="ECO:0000256" key="10">
    <source>
        <dbReference type="ARBA" id="ARBA00022842"/>
    </source>
</evidence>
<keyword evidence="10 13" id="KW-0460">Magnesium</keyword>
<evidence type="ECO:0000256" key="9">
    <source>
        <dbReference type="ARBA" id="ARBA00022840"/>
    </source>
</evidence>
<feature type="binding site" evidence="13">
    <location>
        <begin position="252"/>
        <end position="253"/>
    </location>
    <ligand>
        <name>ATP</name>
        <dbReference type="ChEBI" id="CHEBI:30616"/>
    </ligand>
</feature>
<feature type="binding site" evidence="13">
    <location>
        <position position="253"/>
    </location>
    <ligand>
        <name>substrate</name>
    </ligand>
</feature>
<keyword evidence="5 13" id="KW-0808">Transferase</keyword>
<evidence type="ECO:0000256" key="3">
    <source>
        <dbReference type="ARBA" id="ARBA00016943"/>
    </source>
</evidence>
<dbReference type="EC" id="2.7.1.15" evidence="2 13"/>
<feature type="active site" description="Proton acceptor" evidence="13">
    <location>
        <position position="253"/>
    </location>
</feature>
<feature type="binding site" evidence="13">
    <location>
        <position position="283"/>
    </location>
    <ligand>
        <name>K(+)</name>
        <dbReference type="ChEBI" id="CHEBI:29103"/>
    </ligand>
</feature>
<dbReference type="PROSITE" id="PS00584">
    <property type="entry name" value="PFKB_KINASES_2"/>
    <property type="match status" value="1"/>
</dbReference>
<comment type="cofactor">
    <cofactor evidence="13">
        <name>Mg(2+)</name>
        <dbReference type="ChEBI" id="CHEBI:18420"/>
    </cofactor>
    <text evidence="13">Requires a divalent cation, most likely magnesium in vivo, as an electrophilic catalyst to aid phosphoryl group transfer. It is the chelate of the metal and the nucleotide that is the actual substrate.</text>
</comment>
<keyword evidence="16" id="KW-1185">Reference proteome</keyword>
<evidence type="ECO:0000259" key="14">
    <source>
        <dbReference type="Pfam" id="PF00294"/>
    </source>
</evidence>
<keyword evidence="12 13" id="KW-0119">Carbohydrate metabolism</keyword>
<dbReference type="InterPro" id="IPR011877">
    <property type="entry name" value="Ribokinase"/>
</dbReference>
<dbReference type="AlphaFoldDB" id="A0A399SZ10"/>
<dbReference type="CDD" id="cd01174">
    <property type="entry name" value="ribokinase"/>
    <property type="match status" value="1"/>
</dbReference>
<evidence type="ECO:0000256" key="7">
    <source>
        <dbReference type="ARBA" id="ARBA00022741"/>
    </source>
</evidence>